<organism evidence="7 8">
    <name type="scientific">Blastomonas fulva</name>
    <dbReference type="NCBI Taxonomy" id="1550728"/>
    <lineage>
        <taxon>Bacteria</taxon>
        <taxon>Pseudomonadati</taxon>
        <taxon>Pseudomonadota</taxon>
        <taxon>Alphaproteobacteria</taxon>
        <taxon>Sphingomonadales</taxon>
        <taxon>Sphingomonadaceae</taxon>
        <taxon>Blastomonas</taxon>
    </lineage>
</organism>
<dbReference type="Pfam" id="PF00496">
    <property type="entry name" value="SBP_bac_5"/>
    <property type="match status" value="1"/>
</dbReference>
<dbReference type="PIRSF" id="PIRSF002741">
    <property type="entry name" value="MppA"/>
    <property type="match status" value="1"/>
</dbReference>
<accession>A0ABN5B7W2</accession>
<evidence type="ECO:0000256" key="2">
    <source>
        <dbReference type="ARBA" id="ARBA00005695"/>
    </source>
</evidence>
<dbReference type="SUPFAM" id="SSF53850">
    <property type="entry name" value="Periplasmic binding protein-like II"/>
    <property type="match status" value="1"/>
</dbReference>
<dbReference type="Gene3D" id="3.10.105.10">
    <property type="entry name" value="Dipeptide-binding Protein, Domain 3"/>
    <property type="match status" value="1"/>
</dbReference>
<evidence type="ECO:0000313" key="8">
    <source>
        <dbReference type="Proteomes" id="UP000258016"/>
    </source>
</evidence>
<evidence type="ECO:0000256" key="5">
    <source>
        <dbReference type="SAM" id="SignalP"/>
    </source>
</evidence>
<comment type="subcellular location">
    <subcellularLocation>
        <location evidence="1">Periplasm</location>
    </subcellularLocation>
</comment>
<comment type="similarity">
    <text evidence="2">Belongs to the bacterial solute-binding protein 5 family.</text>
</comment>
<name>A0ABN5B7W2_9SPHN</name>
<dbReference type="EMBL" id="CP020083">
    <property type="protein sequence ID" value="ASR52983.1"/>
    <property type="molecule type" value="Genomic_DNA"/>
</dbReference>
<evidence type="ECO:0000256" key="1">
    <source>
        <dbReference type="ARBA" id="ARBA00004418"/>
    </source>
</evidence>
<gene>
    <name evidence="7" type="ORF">B5J99_17210</name>
</gene>
<dbReference type="PANTHER" id="PTHR30290:SF10">
    <property type="entry name" value="PERIPLASMIC OLIGOPEPTIDE-BINDING PROTEIN-RELATED"/>
    <property type="match status" value="1"/>
</dbReference>
<dbReference type="PROSITE" id="PS51257">
    <property type="entry name" value="PROKAR_LIPOPROTEIN"/>
    <property type="match status" value="1"/>
</dbReference>
<evidence type="ECO:0000313" key="7">
    <source>
        <dbReference type="EMBL" id="ASR52983.1"/>
    </source>
</evidence>
<evidence type="ECO:0000259" key="6">
    <source>
        <dbReference type="Pfam" id="PF00496"/>
    </source>
</evidence>
<evidence type="ECO:0000256" key="4">
    <source>
        <dbReference type="ARBA" id="ARBA00022729"/>
    </source>
</evidence>
<keyword evidence="3" id="KW-0813">Transport</keyword>
<dbReference type="Gene3D" id="3.90.76.10">
    <property type="entry name" value="Dipeptide-binding Protein, Domain 1"/>
    <property type="match status" value="1"/>
</dbReference>
<dbReference type="CDD" id="cd08504">
    <property type="entry name" value="PBP2_OppA"/>
    <property type="match status" value="1"/>
</dbReference>
<dbReference type="InterPro" id="IPR039424">
    <property type="entry name" value="SBP_5"/>
</dbReference>
<evidence type="ECO:0000256" key="3">
    <source>
        <dbReference type="ARBA" id="ARBA00022448"/>
    </source>
</evidence>
<sequence length="530" mass="57227">MRLLILVLLSVLLTSCHAGPAASDSTPGPDRLVRLTDSEIRGLDPQVYSDIASLRVAADQFEGLTRFDGAGRAVAGLARDWTVSADGRVWRFTLRDGLRFSDSSAITAGVFVAGWRRLNDPAIGSPHTALFAAIADVRADGDGVVIVTLNAPFPQIPALLAHPAMAALPLHRTGGAHGDWTAERPLVSSGPYRTREWRLNDRLVMERNPRWHAGRAPIAMVVWKPVDDALAGMRLFLAGDADISGDFPQSRHGWLVAQRPQAVRTGDYLGSYYFTLNTRKPPFDDAPVRKGLSMAVDREWIARALLPMGNAPAYAIVPPALAGGAAVQPDWAVWPLAQRQREARRLIATAGFSPARPLRFEIRINSSAEHRRMAVALAAMWKPLGVEASILNSEPALHFAAMRRGDFQMARSGWIADLPAPENFLAVHRSDSGEVNYSGHADPVFDALLDTAMATADPPARQAAMRAAEARLLETMPVIPLWYYRSGALVAPRVTGWIDNPGNVHPSAALSLRRGPAIAIGSGTGLKGGQ</sequence>
<proteinExistence type="inferred from homology"/>
<feature type="signal peptide" evidence="5">
    <location>
        <begin position="1"/>
        <end position="18"/>
    </location>
</feature>
<dbReference type="InterPro" id="IPR000914">
    <property type="entry name" value="SBP_5_dom"/>
</dbReference>
<keyword evidence="4 5" id="KW-0732">Signal</keyword>
<feature type="domain" description="Solute-binding protein family 5" evidence="6">
    <location>
        <begin position="74"/>
        <end position="432"/>
    </location>
</feature>
<keyword evidence="8" id="KW-1185">Reference proteome</keyword>
<dbReference type="Gene3D" id="3.40.190.10">
    <property type="entry name" value="Periplasmic binding protein-like II"/>
    <property type="match status" value="1"/>
</dbReference>
<dbReference type="GeneID" id="303487331"/>
<dbReference type="PANTHER" id="PTHR30290">
    <property type="entry name" value="PERIPLASMIC BINDING COMPONENT OF ABC TRANSPORTER"/>
    <property type="match status" value="1"/>
</dbReference>
<dbReference type="Proteomes" id="UP000258016">
    <property type="component" value="Chromosome"/>
</dbReference>
<dbReference type="RefSeq" id="WP_117353095.1">
    <property type="nucleotide sequence ID" value="NZ_CP020083.1"/>
</dbReference>
<reference evidence="7 8" key="1">
    <citation type="submission" date="2017-03" db="EMBL/GenBank/DDBJ databases">
        <title>Complete genome sequence of Blastomonas fulva degrading microcsystin LR.</title>
        <authorList>
            <person name="Lee H.-g."/>
            <person name="Jin L."/>
            <person name="oh H.-M."/>
        </authorList>
    </citation>
    <scope>NUCLEOTIDE SEQUENCE [LARGE SCALE GENOMIC DNA]</scope>
    <source>
        <strain evidence="7 8">T2</strain>
    </source>
</reference>
<dbReference type="InterPro" id="IPR030678">
    <property type="entry name" value="Peptide/Ni-bd"/>
</dbReference>
<feature type="chain" id="PRO_5045312162" evidence="5">
    <location>
        <begin position="19"/>
        <end position="530"/>
    </location>
</feature>
<protein>
    <submittedName>
        <fullName evidence="7">4-phytase</fullName>
    </submittedName>
</protein>